<keyword evidence="5 7" id="KW-0472">Membrane</keyword>
<reference evidence="9" key="1">
    <citation type="submission" date="2020-02" db="EMBL/GenBank/DDBJ databases">
        <authorList>
            <person name="Palmer J.M."/>
        </authorList>
    </citation>
    <scope>NUCLEOTIDE SEQUENCE</scope>
    <source>
        <strain evidence="9">EPUS1.4</strain>
        <tissue evidence="9">Thallus</tissue>
    </source>
</reference>
<evidence type="ECO:0000256" key="5">
    <source>
        <dbReference type="ARBA" id="ARBA00023136"/>
    </source>
</evidence>
<accession>A0A8H7ALG7</accession>
<dbReference type="FunFam" id="1.20.1250.20:FF:000172">
    <property type="entry name" value="MFS multidrug resistance transporter"/>
    <property type="match status" value="1"/>
</dbReference>
<dbReference type="Proteomes" id="UP000606974">
    <property type="component" value="Unassembled WGS sequence"/>
</dbReference>
<dbReference type="GO" id="GO:0005275">
    <property type="term" value="F:amine transmembrane transporter activity"/>
    <property type="evidence" value="ECO:0007669"/>
    <property type="project" value="TreeGrafter"/>
</dbReference>
<keyword evidence="3 7" id="KW-0812">Transmembrane</keyword>
<feature type="transmembrane region" description="Helical" evidence="7">
    <location>
        <begin position="387"/>
        <end position="412"/>
    </location>
</feature>
<dbReference type="CDD" id="cd17323">
    <property type="entry name" value="MFS_Tpo1_MDR_like"/>
    <property type="match status" value="1"/>
</dbReference>
<evidence type="ECO:0000256" key="3">
    <source>
        <dbReference type="ARBA" id="ARBA00022692"/>
    </source>
</evidence>
<feature type="transmembrane region" description="Helical" evidence="7">
    <location>
        <begin position="141"/>
        <end position="162"/>
    </location>
</feature>
<comment type="caution">
    <text evidence="9">The sequence shown here is derived from an EMBL/GenBank/DDBJ whole genome shotgun (WGS) entry which is preliminary data.</text>
</comment>
<organism evidence="9 10">
    <name type="scientific">Endocarpon pusillum</name>
    <dbReference type="NCBI Taxonomy" id="364733"/>
    <lineage>
        <taxon>Eukaryota</taxon>
        <taxon>Fungi</taxon>
        <taxon>Dikarya</taxon>
        <taxon>Ascomycota</taxon>
        <taxon>Pezizomycotina</taxon>
        <taxon>Eurotiomycetes</taxon>
        <taxon>Chaetothyriomycetidae</taxon>
        <taxon>Verrucariales</taxon>
        <taxon>Verrucariaceae</taxon>
        <taxon>Endocarpon</taxon>
    </lineage>
</organism>
<feature type="region of interest" description="Disordered" evidence="6">
    <location>
        <begin position="1"/>
        <end position="36"/>
    </location>
</feature>
<feature type="transmembrane region" description="Helical" evidence="7">
    <location>
        <begin position="317"/>
        <end position="340"/>
    </location>
</feature>
<dbReference type="InterPro" id="IPR020846">
    <property type="entry name" value="MFS_dom"/>
</dbReference>
<dbReference type="PANTHER" id="PTHR23502">
    <property type="entry name" value="MAJOR FACILITATOR SUPERFAMILY"/>
    <property type="match status" value="1"/>
</dbReference>
<feature type="transmembrane region" description="Helical" evidence="7">
    <location>
        <begin position="202"/>
        <end position="224"/>
    </location>
</feature>
<evidence type="ECO:0000313" key="10">
    <source>
        <dbReference type="Proteomes" id="UP000606974"/>
    </source>
</evidence>
<dbReference type="AlphaFoldDB" id="A0A8H7ALG7"/>
<dbReference type="Pfam" id="PF07690">
    <property type="entry name" value="MFS_1"/>
    <property type="match status" value="1"/>
</dbReference>
<dbReference type="PROSITE" id="PS50850">
    <property type="entry name" value="MFS"/>
    <property type="match status" value="1"/>
</dbReference>
<keyword evidence="2" id="KW-0813">Transport</keyword>
<feature type="transmembrane region" description="Helical" evidence="7">
    <location>
        <begin position="80"/>
        <end position="103"/>
    </location>
</feature>
<gene>
    <name evidence="9" type="ORF">GJ744_010709</name>
</gene>
<comment type="subcellular location">
    <subcellularLocation>
        <location evidence="1">Membrane</location>
        <topology evidence="1">Multi-pass membrane protein</topology>
    </subcellularLocation>
</comment>
<dbReference type="InterPro" id="IPR036259">
    <property type="entry name" value="MFS_trans_sf"/>
</dbReference>
<dbReference type="PANTHER" id="PTHR23502:SF21">
    <property type="entry name" value="DITYROSINE TRANSPORTER 1"/>
    <property type="match status" value="1"/>
</dbReference>
<protein>
    <recommendedName>
        <fullName evidence="8">Major facilitator superfamily (MFS) profile domain-containing protein</fullName>
    </recommendedName>
</protein>
<dbReference type="OrthoDB" id="3936150at2759"/>
<feature type="transmembrane region" description="Helical" evidence="7">
    <location>
        <begin position="277"/>
        <end position="297"/>
    </location>
</feature>
<sequence length="510" mass="54202">MATAVTSNATEDGQAKDSTPTGHVASKPGPPSSPMPQYTAFSLGRQRFILGIVTAAGFFGPLAGGIYLPALPALQEAFNASATAINATVSVFMGVLAVAPLFWGSQADYGGRKPLYMVSLMIYIVSNILLAAVPANLAALFILRIVQGFGAASVLSLGAGTVADITAPKGRASAMSIVLLGPQMGPVLGPLLGGAITGSASWRWTFAFLAITCSAVYVVLVFCLPETLRSIVGNGALYKDSSWIIRPKWQQSSVVDPAKFPRAPPPTLLGLLKLLRYPPIVIVSLNSAILFAAYYAMNVTYPTFLEDIYGFSTSEVGVAYLAPGLSLVAGSLISGRISDLHRSLFVKNSRNQTPPHPEHRLHLQIPGMFISLGGILMYGWLVRFRIHVASVIFSTSLAAFGMTWVFITTTSYLTESFKNTPATLVALASLFRNPAAAVAAVVVQPLYERMGIGWCFTGLAMLELACVLSILWLMVRGKAMRERLERTEGPEGIVKASKPEAVGRKGKGKG</sequence>
<evidence type="ECO:0000259" key="8">
    <source>
        <dbReference type="PROSITE" id="PS50850"/>
    </source>
</evidence>
<feature type="transmembrane region" description="Helical" evidence="7">
    <location>
        <begin position="424"/>
        <end position="445"/>
    </location>
</feature>
<evidence type="ECO:0000256" key="7">
    <source>
        <dbReference type="SAM" id="Phobius"/>
    </source>
</evidence>
<dbReference type="GO" id="GO:0005886">
    <property type="term" value="C:plasma membrane"/>
    <property type="evidence" value="ECO:0007669"/>
    <property type="project" value="TreeGrafter"/>
</dbReference>
<evidence type="ECO:0000256" key="6">
    <source>
        <dbReference type="SAM" id="MobiDB-lite"/>
    </source>
</evidence>
<dbReference type="Gene3D" id="1.20.1250.20">
    <property type="entry name" value="MFS general substrate transporter like domains"/>
    <property type="match status" value="1"/>
</dbReference>
<evidence type="ECO:0000256" key="4">
    <source>
        <dbReference type="ARBA" id="ARBA00022989"/>
    </source>
</evidence>
<feature type="transmembrane region" description="Helical" evidence="7">
    <location>
        <begin position="174"/>
        <end position="196"/>
    </location>
</feature>
<evidence type="ECO:0000256" key="2">
    <source>
        <dbReference type="ARBA" id="ARBA00022448"/>
    </source>
</evidence>
<dbReference type="InterPro" id="IPR011701">
    <property type="entry name" value="MFS"/>
</dbReference>
<name>A0A8H7ALG7_9EURO</name>
<feature type="domain" description="Major facilitator superfamily (MFS) profile" evidence="8">
    <location>
        <begin position="49"/>
        <end position="478"/>
    </location>
</feature>
<keyword evidence="4 7" id="KW-1133">Transmembrane helix</keyword>
<proteinExistence type="predicted"/>
<evidence type="ECO:0000313" key="9">
    <source>
        <dbReference type="EMBL" id="KAF7507275.1"/>
    </source>
</evidence>
<feature type="transmembrane region" description="Helical" evidence="7">
    <location>
        <begin position="451"/>
        <end position="475"/>
    </location>
</feature>
<dbReference type="EMBL" id="JAACFV010000071">
    <property type="protein sequence ID" value="KAF7507275.1"/>
    <property type="molecule type" value="Genomic_DNA"/>
</dbReference>
<feature type="region of interest" description="Disordered" evidence="6">
    <location>
        <begin position="488"/>
        <end position="510"/>
    </location>
</feature>
<feature type="compositionally biased region" description="Polar residues" evidence="6">
    <location>
        <begin position="1"/>
        <end position="21"/>
    </location>
</feature>
<feature type="transmembrane region" description="Helical" evidence="7">
    <location>
        <begin position="115"/>
        <end position="135"/>
    </location>
</feature>
<dbReference type="SUPFAM" id="SSF103473">
    <property type="entry name" value="MFS general substrate transporter"/>
    <property type="match status" value="1"/>
</dbReference>
<evidence type="ECO:0000256" key="1">
    <source>
        <dbReference type="ARBA" id="ARBA00004141"/>
    </source>
</evidence>
<feature type="transmembrane region" description="Helical" evidence="7">
    <location>
        <begin position="361"/>
        <end position="381"/>
    </location>
</feature>
<keyword evidence="10" id="KW-1185">Reference proteome</keyword>
<feature type="transmembrane region" description="Helical" evidence="7">
    <location>
        <begin position="48"/>
        <end position="68"/>
    </location>
</feature>